<dbReference type="AlphaFoldDB" id="A0A0F9IWA8"/>
<name>A0A0F9IWA8_9ZZZZ</name>
<evidence type="ECO:0008006" key="2">
    <source>
        <dbReference type="Google" id="ProtNLM"/>
    </source>
</evidence>
<reference evidence="1" key="1">
    <citation type="journal article" date="2015" name="Nature">
        <title>Complex archaea that bridge the gap between prokaryotes and eukaryotes.</title>
        <authorList>
            <person name="Spang A."/>
            <person name="Saw J.H."/>
            <person name="Jorgensen S.L."/>
            <person name="Zaremba-Niedzwiedzka K."/>
            <person name="Martijn J."/>
            <person name="Lind A.E."/>
            <person name="van Eijk R."/>
            <person name="Schleper C."/>
            <person name="Guy L."/>
            <person name="Ettema T.J."/>
        </authorList>
    </citation>
    <scope>NUCLEOTIDE SEQUENCE</scope>
</reference>
<gene>
    <name evidence="1" type="ORF">LCGC14_1606210</name>
</gene>
<comment type="caution">
    <text evidence="1">The sequence shown here is derived from an EMBL/GenBank/DDBJ whole genome shotgun (WGS) entry which is preliminary data.</text>
</comment>
<sequence length="230" mass="26830">AERMACRLQRMYDSDPYGKFKHLAKYLEVVKFDHRAGKYNKWNGKTYCDESALEKPLHWKKPRRIFVCSMGDIALTPYQFFVKIMITIKDCPQHTFMFLTKRPEQLLKLCRGLYEHGSPPGNLWIGVTAENQEQADKRIPILLQIPAVVRFVSIEPMLSEINLEKYLHCGISWCIIGAESGKNARFMNENWVRSLICQCKKNQTAVFYKQKRVGNKMIKMPEIDGKVYAD</sequence>
<feature type="non-terminal residue" evidence="1">
    <location>
        <position position="1"/>
    </location>
</feature>
<protein>
    <recommendedName>
        <fullName evidence="2">DUF5131 family protein</fullName>
    </recommendedName>
</protein>
<proteinExistence type="predicted"/>
<dbReference type="InterPro" id="IPR011101">
    <property type="entry name" value="DUF5131"/>
</dbReference>
<dbReference type="EMBL" id="LAZR01012947">
    <property type="protein sequence ID" value="KKM24334.1"/>
    <property type="molecule type" value="Genomic_DNA"/>
</dbReference>
<evidence type="ECO:0000313" key="1">
    <source>
        <dbReference type="EMBL" id="KKM24334.1"/>
    </source>
</evidence>
<accession>A0A0F9IWA8</accession>
<dbReference type="Pfam" id="PF07505">
    <property type="entry name" value="DUF5131"/>
    <property type="match status" value="1"/>
</dbReference>
<organism evidence="1">
    <name type="scientific">marine sediment metagenome</name>
    <dbReference type="NCBI Taxonomy" id="412755"/>
    <lineage>
        <taxon>unclassified sequences</taxon>
        <taxon>metagenomes</taxon>
        <taxon>ecological metagenomes</taxon>
    </lineage>
</organism>